<dbReference type="Pfam" id="PF10982">
    <property type="entry name" value="DUF2789"/>
    <property type="match status" value="1"/>
</dbReference>
<reference evidence="1" key="1">
    <citation type="submission" date="2023-07" db="EMBL/GenBank/DDBJ databases">
        <title>Gilvimarinus algae sp. nov., isolated from the surface of Kelp.</title>
        <authorList>
            <person name="Sun Y.Y."/>
            <person name="Gong Y."/>
            <person name="Du Z.J."/>
        </authorList>
    </citation>
    <scope>NUCLEOTIDE SEQUENCE</scope>
    <source>
        <strain evidence="1">SDUM040014</strain>
    </source>
</reference>
<accession>A0ABT8TC40</accession>
<comment type="caution">
    <text evidence="1">The sequence shown here is derived from an EMBL/GenBank/DDBJ whole genome shotgun (WGS) entry which is preliminary data.</text>
</comment>
<dbReference type="Gene3D" id="1.10.10.1130">
    <property type="entry name" value="Uncharacterised protein PF10982, DUF2789"/>
    <property type="match status" value="1"/>
</dbReference>
<gene>
    <name evidence="1" type="ORF">QWI16_00850</name>
</gene>
<dbReference type="Proteomes" id="UP001168380">
    <property type="component" value="Unassembled WGS sequence"/>
</dbReference>
<name>A0ABT8TC40_9GAMM</name>
<evidence type="ECO:0000313" key="1">
    <source>
        <dbReference type="EMBL" id="MDO3380698.1"/>
    </source>
</evidence>
<organism evidence="1 2">
    <name type="scientific">Gilvimarinus algae</name>
    <dbReference type="NCBI Taxonomy" id="3058037"/>
    <lineage>
        <taxon>Bacteria</taxon>
        <taxon>Pseudomonadati</taxon>
        <taxon>Pseudomonadota</taxon>
        <taxon>Gammaproteobacteria</taxon>
        <taxon>Cellvibrionales</taxon>
        <taxon>Cellvibrionaceae</taxon>
        <taxon>Gilvimarinus</taxon>
    </lineage>
</organism>
<dbReference type="RefSeq" id="WP_302710821.1">
    <property type="nucleotide sequence ID" value="NZ_JAULRT010000031.1"/>
</dbReference>
<proteinExistence type="predicted"/>
<dbReference type="InterPro" id="IPR038086">
    <property type="entry name" value="DUF2789_sf"/>
</dbReference>
<dbReference type="InterPro" id="IPR021250">
    <property type="entry name" value="DUF2789"/>
</dbReference>
<dbReference type="EMBL" id="JAULRT010000031">
    <property type="protein sequence ID" value="MDO3380698.1"/>
    <property type="molecule type" value="Genomic_DNA"/>
</dbReference>
<protein>
    <submittedName>
        <fullName evidence="1">DUF2789 domain-containing protein</fullName>
    </submittedName>
</protein>
<evidence type="ECO:0000313" key="2">
    <source>
        <dbReference type="Proteomes" id="UP001168380"/>
    </source>
</evidence>
<keyword evidence="2" id="KW-1185">Reference proteome</keyword>
<sequence length="78" mass="8706">MEPPVHPLSALFDQLGLPSSAPQIEAFIASHRPLAADISLADAAFWEDSQRRFLQQAINDDADWAEVVDELDALLRYE</sequence>